<evidence type="ECO:0000256" key="1">
    <source>
        <dbReference type="SAM" id="Phobius"/>
    </source>
</evidence>
<keyword evidence="1" id="KW-0472">Membrane</keyword>
<organism evidence="2 3">
    <name type="scientific">Prochlorococcus marinus (strain MIT 9312)</name>
    <dbReference type="NCBI Taxonomy" id="74546"/>
    <lineage>
        <taxon>Bacteria</taxon>
        <taxon>Bacillati</taxon>
        <taxon>Cyanobacteriota</taxon>
        <taxon>Cyanophyceae</taxon>
        <taxon>Synechococcales</taxon>
        <taxon>Prochlorococcaceae</taxon>
        <taxon>Prochlorococcus</taxon>
    </lineage>
</organism>
<dbReference type="HOGENOM" id="CLU_2736802_0_0_3"/>
<evidence type="ECO:0000313" key="3">
    <source>
        <dbReference type="Proteomes" id="UP000002715"/>
    </source>
</evidence>
<dbReference type="EMBL" id="CP000111">
    <property type="protein sequence ID" value="ABS83184.1"/>
    <property type="molecule type" value="Genomic_DNA"/>
</dbReference>
<evidence type="ECO:0000313" key="2">
    <source>
        <dbReference type="EMBL" id="ABS83184.1"/>
    </source>
</evidence>
<keyword evidence="1" id="KW-0812">Transmembrane</keyword>
<dbReference type="STRING" id="74546.PMT9312_1910"/>
<dbReference type="OrthoDB" id="541457at2"/>
<keyword evidence="1" id="KW-1133">Transmembrane helix</keyword>
<accession>A7FAL0</accession>
<dbReference type="Proteomes" id="UP000002715">
    <property type="component" value="Chromosome"/>
</dbReference>
<dbReference type="AlphaFoldDB" id="A7FAL0"/>
<dbReference type="KEGG" id="pmi:PMT9312_1910"/>
<feature type="transmembrane region" description="Helical" evidence="1">
    <location>
        <begin position="12"/>
        <end position="31"/>
    </location>
</feature>
<proteinExistence type="predicted"/>
<dbReference type="RefSeq" id="WP_036923988.1">
    <property type="nucleotide sequence ID" value="NC_007577.1"/>
</dbReference>
<gene>
    <name evidence="2" type="ordered locus">PMT9312_1910</name>
</gene>
<reference evidence="3" key="1">
    <citation type="submission" date="2005-07" db="EMBL/GenBank/DDBJ databases">
        <title>Complete sequence of Prochlorococcus marinus str. MIT 9312.</title>
        <authorList>
            <consortium name="US DOE Joint Genome Institute"/>
            <person name="Copeland A."/>
            <person name="Lucas S."/>
            <person name="Lapidus A."/>
            <person name="Barry K."/>
            <person name="Detter J.C."/>
            <person name="Glavina T."/>
            <person name="Hammon N."/>
            <person name="Israni S."/>
            <person name="Pitluck S."/>
            <person name="Thiel J."/>
            <person name="Schmutz J."/>
            <person name="Larimer F."/>
            <person name="Land M."/>
            <person name="Kyrpides N."/>
            <person name="Lykidis A."/>
            <person name="Richardson P."/>
        </authorList>
    </citation>
    <scope>NUCLEOTIDE SEQUENCE [LARGE SCALE GENOMIC DNA]</scope>
    <source>
        <strain evidence="3">MIT 9312</strain>
    </source>
</reference>
<protein>
    <submittedName>
        <fullName evidence="2">Uncharacterized protein</fullName>
    </submittedName>
</protein>
<sequence>MPEKTVEKTAAFAVTISKLAVIIYLGFVEVFKIGKLIREKLEAYFDELRLSREWAIEAYAILKKRLEEQKVAGGIEN</sequence>
<name>A7FAL0_PROM9</name>